<dbReference type="KEGG" id="acru:HHL28_04995"/>
<evidence type="ECO:0000256" key="3">
    <source>
        <dbReference type="ARBA" id="ARBA00022692"/>
    </source>
</evidence>
<keyword evidence="2" id="KW-1003">Cell membrane</keyword>
<feature type="transmembrane region" description="Helical" evidence="7">
    <location>
        <begin position="328"/>
        <end position="354"/>
    </location>
</feature>
<feature type="transmembrane region" description="Helical" evidence="7">
    <location>
        <begin position="421"/>
        <end position="444"/>
    </location>
</feature>
<keyword evidence="5 7" id="KW-0472">Membrane</keyword>
<dbReference type="InterPro" id="IPR050250">
    <property type="entry name" value="Macrolide_Exporter_MacB"/>
</dbReference>
<dbReference type="GO" id="GO:0005886">
    <property type="term" value="C:plasma membrane"/>
    <property type="evidence" value="ECO:0007669"/>
    <property type="project" value="UniProtKB-SubCell"/>
</dbReference>
<dbReference type="InterPro" id="IPR003838">
    <property type="entry name" value="ABC3_permease_C"/>
</dbReference>
<keyword evidence="3 7" id="KW-0812">Transmembrane</keyword>
<dbReference type="InterPro" id="IPR025857">
    <property type="entry name" value="MacB_PCD"/>
</dbReference>
<reference evidence="10" key="1">
    <citation type="submission" date="2020-04" db="EMBL/GenBank/DDBJ databases">
        <title>A desert anoxygenic phototrophic bacterium fixes CO2 using RubisCO under aerobic conditions.</title>
        <authorList>
            <person name="Tang K."/>
        </authorList>
    </citation>
    <scope>NUCLEOTIDE SEQUENCE [LARGE SCALE GENOMIC DNA]</scope>
    <source>
        <strain evidence="10">MIMtkB3</strain>
    </source>
</reference>
<dbReference type="AlphaFoldDB" id="A0A858R4Y6"/>
<dbReference type="PANTHER" id="PTHR30572:SF18">
    <property type="entry name" value="ABC-TYPE MACROLIDE FAMILY EXPORT SYSTEM PERMEASE COMPONENT 2"/>
    <property type="match status" value="1"/>
</dbReference>
<dbReference type="PANTHER" id="PTHR30572">
    <property type="entry name" value="MEMBRANE COMPONENT OF TRANSPORTER-RELATED"/>
    <property type="match status" value="1"/>
</dbReference>
<dbReference type="Pfam" id="PF12704">
    <property type="entry name" value="MacB_PCD"/>
    <property type="match status" value="1"/>
</dbReference>
<evidence type="ECO:0000256" key="7">
    <source>
        <dbReference type="SAM" id="Phobius"/>
    </source>
</evidence>
<evidence type="ECO:0000256" key="1">
    <source>
        <dbReference type="ARBA" id="ARBA00004651"/>
    </source>
</evidence>
<evidence type="ECO:0000256" key="2">
    <source>
        <dbReference type="ARBA" id="ARBA00022475"/>
    </source>
</evidence>
<proteinExistence type="predicted"/>
<evidence type="ECO:0000256" key="4">
    <source>
        <dbReference type="ARBA" id="ARBA00022989"/>
    </source>
</evidence>
<protein>
    <submittedName>
        <fullName evidence="10">FtsX-like permease family protein</fullName>
    </submittedName>
</protein>
<feature type="compositionally biased region" description="Low complexity" evidence="6">
    <location>
        <begin position="523"/>
        <end position="532"/>
    </location>
</feature>
<evidence type="ECO:0000313" key="10">
    <source>
        <dbReference type="EMBL" id="QJE72539.1"/>
    </source>
</evidence>
<feature type="transmembrane region" description="Helical" evidence="7">
    <location>
        <begin position="374"/>
        <end position="400"/>
    </location>
</feature>
<feature type="transmembrane region" description="Helical" evidence="7">
    <location>
        <begin position="282"/>
        <end position="307"/>
    </location>
</feature>
<evidence type="ECO:0000313" key="11">
    <source>
        <dbReference type="Proteomes" id="UP000501891"/>
    </source>
</evidence>
<feature type="transmembrane region" description="Helical" evidence="7">
    <location>
        <begin position="21"/>
        <end position="41"/>
    </location>
</feature>
<sequence>MLGNWTTVAVRNLLRHKLFTAINILGLAVGLAAALLIAVHVRHELSYDRFHAKVDRIHLAWSTQFIPGRTPVPSPVFSLPMGRVLAEQVPGVEAVLQVTRTAQVVRLGEETRLLRLATASPAYFRMFDVEVLSGDPATALEKPYSLVLSAKEAQGLFGTTDVLGRTLPLANGTILTVTAVVGDPPVNSDVLAPALVSISTPLPFLERIRESWGNNSFRTFVLLQEGAAPDAVRTAMQEAAKRSYPNYNEPGSGQFSFLVELTPLAKLHTNPDILFNATSPEVIWAFMALAVLMLAIAGINFVNLSTARAGLRAREVGLRKAFGARRRALVAQFMGEAVLLTLVAGLIAVALVELSLPVVMEMLGVQIDAAHRSFGTLAMLGMALAVLVGMAGGVYPALVLSGFRPAVVLRGGKATGGPGRLRAVLVVGQFSAAIALAVCTWVILDQTRHAQSARLGFERENLLLLRGVPDGGNPTWVTLRDRLRREPGCWTPPVPPGCPPTSRNRPATMWCWTAPGRGRRPPSARSAPTTGT</sequence>
<name>A0A858R4Y6_9PROT</name>
<dbReference type="Proteomes" id="UP000501891">
    <property type="component" value="Chromosome"/>
</dbReference>
<accession>A0A858R4Y6</accession>
<keyword evidence="11" id="KW-1185">Reference proteome</keyword>
<feature type="domain" description="ABC3 transporter permease C-terminal" evidence="8">
    <location>
        <begin position="288"/>
        <end position="400"/>
    </location>
</feature>
<evidence type="ECO:0000256" key="6">
    <source>
        <dbReference type="SAM" id="MobiDB-lite"/>
    </source>
</evidence>
<keyword evidence="4 7" id="KW-1133">Transmembrane helix</keyword>
<dbReference type="EMBL" id="CP051775">
    <property type="protein sequence ID" value="QJE72539.1"/>
    <property type="molecule type" value="Genomic_DNA"/>
</dbReference>
<evidence type="ECO:0000259" key="8">
    <source>
        <dbReference type="Pfam" id="PF02687"/>
    </source>
</evidence>
<gene>
    <name evidence="10" type="ORF">HHL28_04995</name>
</gene>
<organism evidence="10 11">
    <name type="scientific">Aerophototrophica crusticola</name>
    <dbReference type="NCBI Taxonomy" id="1709002"/>
    <lineage>
        <taxon>Bacteria</taxon>
        <taxon>Pseudomonadati</taxon>
        <taxon>Pseudomonadota</taxon>
        <taxon>Alphaproteobacteria</taxon>
        <taxon>Rhodospirillales</taxon>
        <taxon>Rhodospirillaceae</taxon>
        <taxon>Aerophototrophica</taxon>
    </lineage>
</organism>
<comment type="subcellular location">
    <subcellularLocation>
        <location evidence="1">Cell membrane</location>
        <topology evidence="1">Multi-pass membrane protein</topology>
    </subcellularLocation>
</comment>
<dbReference type="Pfam" id="PF02687">
    <property type="entry name" value="FtsX"/>
    <property type="match status" value="1"/>
</dbReference>
<evidence type="ECO:0000256" key="5">
    <source>
        <dbReference type="ARBA" id="ARBA00023136"/>
    </source>
</evidence>
<evidence type="ECO:0000259" key="9">
    <source>
        <dbReference type="Pfam" id="PF12704"/>
    </source>
</evidence>
<dbReference type="GO" id="GO:0022857">
    <property type="term" value="F:transmembrane transporter activity"/>
    <property type="evidence" value="ECO:0007669"/>
    <property type="project" value="TreeGrafter"/>
</dbReference>
<feature type="domain" description="MacB-like periplasmic core" evidence="9">
    <location>
        <begin position="20"/>
        <end position="238"/>
    </location>
</feature>
<feature type="region of interest" description="Disordered" evidence="6">
    <location>
        <begin position="512"/>
        <end position="532"/>
    </location>
</feature>